<organism evidence="1 2">
    <name type="scientific">Paroceanicella profunda</name>
    <dbReference type="NCBI Taxonomy" id="2579971"/>
    <lineage>
        <taxon>Bacteria</taxon>
        <taxon>Pseudomonadati</taxon>
        <taxon>Pseudomonadota</taxon>
        <taxon>Alphaproteobacteria</taxon>
        <taxon>Rhodobacterales</taxon>
        <taxon>Paracoccaceae</taxon>
        <taxon>Paroceanicella</taxon>
    </lineage>
</organism>
<dbReference type="AlphaFoldDB" id="A0A5B8FZ58"/>
<dbReference type="KEGG" id="ppru:FDP22_15595"/>
<keyword evidence="2" id="KW-1185">Reference proteome</keyword>
<name>A0A5B8FZ58_9RHOB</name>
<dbReference type="EMBL" id="CP040818">
    <property type="protein sequence ID" value="QDL93755.1"/>
    <property type="molecule type" value="Genomic_DNA"/>
</dbReference>
<proteinExistence type="predicted"/>
<dbReference type="Gene3D" id="1.10.3230.30">
    <property type="entry name" value="Phage gp6-like head-tail connector protein"/>
    <property type="match status" value="1"/>
</dbReference>
<dbReference type="Proteomes" id="UP000305888">
    <property type="component" value="Chromosome"/>
</dbReference>
<dbReference type="OrthoDB" id="8478788at2"/>
<gene>
    <name evidence="1" type="ORF">FDP22_15595</name>
</gene>
<dbReference type="NCBIfam" id="TIGR02215">
    <property type="entry name" value="phage_chp_gp8"/>
    <property type="match status" value="1"/>
</dbReference>
<reference evidence="1 2" key="1">
    <citation type="submission" date="2019-06" db="EMBL/GenBank/DDBJ databases">
        <title>Genome sequence of Rhodobacteraceae bacterium D4M1.</title>
        <authorList>
            <person name="Cao J."/>
        </authorList>
    </citation>
    <scope>NUCLEOTIDE SEQUENCE [LARGE SCALE GENOMIC DNA]</scope>
    <source>
        <strain evidence="1 2">D4M1</strain>
    </source>
</reference>
<dbReference type="InterPro" id="IPR006450">
    <property type="entry name" value="Phage_HK97_gp6-like"/>
</dbReference>
<evidence type="ECO:0000313" key="2">
    <source>
        <dbReference type="Proteomes" id="UP000305888"/>
    </source>
</evidence>
<accession>A0A5B8FZ58</accession>
<protein>
    <recommendedName>
        <fullName evidence="3">Phage gp6-like head-tail connector protein</fullName>
    </recommendedName>
</protein>
<dbReference type="CDD" id="cd08054">
    <property type="entry name" value="gp6"/>
    <property type="match status" value="1"/>
</dbReference>
<dbReference type="InterPro" id="IPR011738">
    <property type="entry name" value="Phage_CHP"/>
</dbReference>
<dbReference type="NCBIfam" id="TIGR01560">
    <property type="entry name" value="put_DNA_pack"/>
    <property type="match status" value="1"/>
</dbReference>
<evidence type="ECO:0000313" key="1">
    <source>
        <dbReference type="EMBL" id="QDL93755.1"/>
    </source>
</evidence>
<evidence type="ECO:0008006" key="3">
    <source>
        <dbReference type="Google" id="ProtNLM"/>
    </source>
</evidence>
<sequence length="193" mass="21126">MLTELEPPVLGTKAVRDLAEHLRLGSGFADDGAQDSLLELYLRTAMAAIEARIGKALIRRSFSWSVTRWRQTGRQVLPVAPVRQVTAVRIISANGAEEEAESSLWVLLPDGQSPALQGSWGRALPGIPDQGRAEIEFDAGYAVSWEELPPDLRQASLLLSASYYENRSADEGRDGAMPFGVLALLDPYRPVRL</sequence>